<proteinExistence type="predicted"/>
<evidence type="ECO:0000313" key="2">
    <source>
        <dbReference type="Proteomes" id="UP000660668"/>
    </source>
</evidence>
<dbReference type="Gene3D" id="3.40.190.10">
    <property type="entry name" value="Periplasmic binding protein-like II"/>
    <property type="match status" value="2"/>
</dbReference>
<reference evidence="1" key="1">
    <citation type="submission" date="2020-11" db="EMBL/GenBank/DDBJ databases">
        <title>Nocardioides cynanchi sp. nov., isolated from soil of rhizosphere of Cynanchum wilfordii.</title>
        <authorList>
            <person name="Lee J.-S."/>
            <person name="Suh M.K."/>
            <person name="Kim J.-S."/>
        </authorList>
    </citation>
    <scope>NUCLEOTIDE SEQUENCE</scope>
    <source>
        <strain evidence="1">KCTC 19276</strain>
    </source>
</reference>
<organism evidence="1 2">
    <name type="scientific">Nocardioides agariphilus</name>
    <dbReference type="NCBI Taxonomy" id="433664"/>
    <lineage>
        <taxon>Bacteria</taxon>
        <taxon>Bacillati</taxon>
        <taxon>Actinomycetota</taxon>
        <taxon>Actinomycetes</taxon>
        <taxon>Propionibacteriales</taxon>
        <taxon>Nocardioidaceae</taxon>
        <taxon>Nocardioides</taxon>
    </lineage>
</organism>
<dbReference type="SUPFAM" id="SSF53850">
    <property type="entry name" value="Periplasmic binding protein-like II"/>
    <property type="match status" value="1"/>
</dbReference>
<dbReference type="AlphaFoldDB" id="A0A930VT12"/>
<dbReference type="EMBL" id="JADKPO010000024">
    <property type="protein sequence ID" value="MBF4769375.1"/>
    <property type="molecule type" value="Genomic_DNA"/>
</dbReference>
<name>A0A930VT12_9ACTN</name>
<evidence type="ECO:0000313" key="1">
    <source>
        <dbReference type="EMBL" id="MBF4769375.1"/>
    </source>
</evidence>
<accession>A0A930VT12</accession>
<gene>
    <name evidence="1" type="ORF">ISU10_16525</name>
</gene>
<keyword evidence="2" id="KW-1185">Reference proteome</keyword>
<protein>
    <submittedName>
        <fullName evidence="1">ABC transporter substrate-binding protein</fullName>
    </submittedName>
</protein>
<sequence>MLQGVSRTQGNNAALKDGSIQPVGVELSFIEEPVLVRAFRAMVRELTYDICEMAITTYLCAREHGVRFTALPVFLVRGFHHGALQVLRDGPVRTVTDLEGTEVGVNRGYTVTTGVWGRGLLAAEHGLDLDAVTWRPSGDEHVVTYQRPGNVRPLSGDRPLLDRLLGGDLAAVVGADLDHPDVVPLLPDPDAAALRALRERGTWPINHLVVVRDDVLAERPWVAQSLYDAFTASKDQYVERLAAGTLVAPTVTDALHRLVMSETGSDPLPYGLDANRNVLEQLIDMALAQHILSETPALEALFADVT</sequence>
<comment type="caution">
    <text evidence="1">The sequence shown here is derived from an EMBL/GenBank/DDBJ whole genome shotgun (WGS) entry which is preliminary data.</text>
</comment>
<dbReference type="Proteomes" id="UP000660668">
    <property type="component" value="Unassembled WGS sequence"/>
</dbReference>